<dbReference type="AlphaFoldDB" id="A0A3P7NAQ4"/>
<sequence length="61" mass="6733">MISGLYPNHLEIVPQAHIVETPVVAAPVIEAPIAPVKAAQAHRQKTLKKTVRVRKAFEKKI</sequence>
<evidence type="ECO:0000313" key="2">
    <source>
        <dbReference type="Proteomes" id="UP000271889"/>
    </source>
</evidence>
<organism evidence="1 2">
    <name type="scientific">Cylicostephanus goldi</name>
    <name type="common">Nematode worm</name>
    <dbReference type="NCBI Taxonomy" id="71465"/>
    <lineage>
        <taxon>Eukaryota</taxon>
        <taxon>Metazoa</taxon>
        <taxon>Ecdysozoa</taxon>
        <taxon>Nematoda</taxon>
        <taxon>Chromadorea</taxon>
        <taxon>Rhabditida</taxon>
        <taxon>Rhabditina</taxon>
        <taxon>Rhabditomorpha</taxon>
        <taxon>Strongyloidea</taxon>
        <taxon>Strongylidae</taxon>
        <taxon>Cylicostephanus</taxon>
    </lineage>
</organism>
<reference evidence="1 2" key="1">
    <citation type="submission" date="2018-11" db="EMBL/GenBank/DDBJ databases">
        <authorList>
            <consortium name="Pathogen Informatics"/>
        </authorList>
    </citation>
    <scope>NUCLEOTIDE SEQUENCE [LARGE SCALE GENOMIC DNA]</scope>
</reference>
<dbReference type="Proteomes" id="UP000271889">
    <property type="component" value="Unassembled WGS sequence"/>
</dbReference>
<keyword evidence="2" id="KW-1185">Reference proteome</keyword>
<proteinExistence type="predicted"/>
<accession>A0A3P7NAQ4</accession>
<name>A0A3P7NAQ4_CYLGO</name>
<protein>
    <submittedName>
        <fullName evidence="1">Uncharacterized protein</fullName>
    </submittedName>
</protein>
<dbReference type="EMBL" id="UYRV01113645">
    <property type="protein sequence ID" value="VDN28371.1"/>
    <property type="molecule type" value="Genomic_DNA"/>
</dbReference>
<evidence type="ECO:0000313" key="1">
    <source>
        <dbReference type="EMBL" id="VDN28371.1"/>
    </source>
</evidence>
<gene>
    <name evidence="1" type="ORF">CGOC_LOCUS10935</name>
</gene>